<evidence type="ECO:0000313" key="5">
    <source>
        <dbReference type="Proteomes" id="UP000244338"/>
    </source>
</evidence>
<dbReference type="InterPro" id="IPR034904">
    <property type="entry name" value="FSCA_dom_sf"/>
</dbReference>
<dbReference type="GO" id="GO:0016226">
    <property type="term" value="P:iron-sulfur cluster assembly"/>
    <property type="evidence" value="ECO:0007669"/>
    <property type="project" value="InterPro"/>
</dbReference>
<dbReference type="Pfam" id="PF01106">
    <property type="entry name" value="NifU"/>
    <property type="match status" value="1"/>
</dbReference>
<dbReference type="EMBL" id="PEBX01000004">
    <property type="protein sequence ID" value="PTQ57634.1"/>
    <property type="molecule type" value="Genomic_DNA"/>
</dbReference>
<dbReference type="PANTHER" id="PTHR11178:SF1">
    <property type="entry name" value="NFU1 IRON-SULFUR CLUSTER SCAFFOLD HOMOLOG, MITOCHONDRIAL"/>
    <property type="match status" value="1"/>
</dbReference>
<dbReference type="Gene3D" id="3.30.300.130">
    <property type="entry name" value="Fe-S cluster assembly (FSCA)"/>
    <property type="match status" value="1"/>
</dbReference>
<proteinExistence type="inferred from homology"/>
<dbReference type="SUPFAM" id="SSF117916">
    <property type="entry name" value="Fe-S cluster assembly (FSCA) domain-like"/>
    <property type="match status" value="1"/>
</dbReference>
<dbReference type="Proteomes" id="UP000244338">
    <property type="component" value="Unassembled WGS sequence"/>
</dbReference>
<name>A0A2R6Y4P9_9BACL</name>
<organism evidence="4 5">
    <name type="scientific">Candidatus Carbonibacillus altaicus</name>
    <dbReference type="NCBI Taxonomy" id="2163959"/>
    <lineage>
        <taxon>Bacteria</taxon>
        <taxon>Bacillati</taxon>
        <taxon>Bacillota</taxon>
        <taxon>Bacilli</taxon>
        <taxon>Bacillales</taxon>
        <taxon>Candidatus Carbonibacillus</taxon>
    </lineage>
</organism>
<protein>
    <submittedName>
        <fullName evidence="4">NifU-like domain protein</fullName>
    </submittedName>
</protein>
<gene>
    <name evidence="4" type="ORF">BSOLF_1178</name>
</gene>
<sequence length="75" mass="8556">MMIERRVRRVIEQLRPTIQRDGGDIELVDIMDDTVHIRFHGTCIICPSSEVTLKAGIEQAITSMVPEIKEVIRVP</sequence>
<dbReference type="InterPro" id="IPR001075">
    <property type="entry name" value="NIF_FeS_clus_asmbl_NifU_C"/>
</dbReference>
<accession>A0A2R6Y4P9</accession>
<evidence type="ECO:0000256" key="2">
    <source>
        <dbReference type="ARBA" id="ARBA00049958"/>
    </source>
</evidence>
<feature type="domain" description="NIF system FeS cluster assembly NifU C-terminal" evidence="3">
    <location>
        <begin position="7"/>
        <end position="72"/>
    </location>
</feature>
<comment type="similarity">
    <text evidence="1">Belongs to the NifU family.</text>
</comment>
<evidence type="ECO:0000259" key="3">
    <source>
        <dbReference type="Pfam" id="PF01106"/>
    </source>
</evidence>
<dbReference type="AlphaFoldDB" id="A0A2R6Y4P9"/>
<evidence type="ECO:0000313" key="4">
    <source>
        <dbReference type="EMBL" id="PTQ57634.1"/>
    </source>
</evidence>
<dbReference type="GO" id="GO:0005506">
    <property type="term" value="F:iron ion binding"/>
    <property type="evidence" value="ECO:0007669"/>
    <property type="project" value="InterPro"/>
</dbReference>
<evidence type="ECO:0000256" key="1">
    <source>
        <dbReference type="ARBA" id="ARBA00006420"/>
    </source>
</evidence>
<comment type="function">
    <text evidence="2">May be involved in the formation or repair of [Fe-S] clusters present in iron-sulfur proteins.</text>
</comment>
<dbReference type="GO" id="GO:0051536">
    <property type="term" value="F:iron-sulfur cluster binding"/>
    <property type="evidence" value="ECO:0007669"/>
    <property type="project" value="InterPro"/>
</dbReference>
<comment type="caution">
    <text evidence="4">The sequence shown here is derived from an EMBL/GenBank/DDBJ whole genome shotgun (WGS) entry which is preliminary data.</text>
</comment>
<reference evidence="5" key="1">
    <citation type="journal article" date="2018" name="Sci. Rep.">
        <title>Lignite coal burning seam in the remote Altai Mountains harbors a hydrogen-driven thermophilic microbial community.</title>
        <authorList>
            <person name="Kadnikov V.V."/>
            <person name="Mardanov A.V."/>
            <person name="Ivasenko D.A."/>
            <person name="Antsiferov D.V."/>
            <person name="Beletsky A.V."/>
            <person name="Karnachuk O.V."/>
            <person name="Ravin N.V."/>
        </authorList>
    </citation>
    <scope>NUCLEOTIDE SEQUENCE [LARGE SCALE GENOMIC DNA]</scope>
</reference>
<dbReference type="PANTHER" id="PTHR11178">
    <property type="entry name" value="IRON-SULFUR CLUSTER SCAFFOLD PROTEIN NFU-RELATED"/>
    <property type="match status" value="1"/>
</dbReference>